<dbReference type="RefSeq" id="WP_181267539.1">
    <property type="nucleotide sequence ID" value="NZ_BAAAGB010000001.1"/>
</dbReference>
<feature type="domain" description="N-acetyltransferase" evidence="1">
    <location>
        <begin position="25"/>
        <end position="180"/>
    </location>
</feature>
<keyword evidence="2" id="KW-0808">Transferase</keyword>
<keyword evidence="3" id="KW-1185">Reference proteome</keyword>
<dbReference type="GO" id="GO:0016747">
    <property type="term" value="F:acyltransferase activity, transferring groups other than amino-acyl groups"/>
    <property type="evidence" value="ECO:0007669"/>
    <property type="project" value="InterPro"/>
</dbReference>
<dbReference type="Pfam" id="PF00583">
    <property type="entry name" value="Acetyltransf_1"/>
    <property type="match status" value="1"/>
</dbReference>
<protein>
    <submittedName>
        <fullName evidence="2">GNAT family N-acetyltransferase</fullName>
    </submittedName>
</protein>
<evidence type="ECO:0000313" key="2">
    <source>
        <dbReference type="EMBL" id="MBA1374897.1"/>
    </source>
</evidence>
<dbReference type="InterPro" id="IPR016181">
    <property type="entry name" value="Acyl_CoA_acyltransferase"/>
</dbReference>
<proteinExistence type="predicted"/>
<dbReference type="SUPFAM" id="SSF55729">
    <property type="entry name" value="Acyl-CoA N-acyltransferases (Nat)"/>
    <property type="match status" value="1"/>
</dbReference>
<dbReference type="Proteomes" id="UP000589292">
    <property type="component" value="Unassembled WGS sequence"/>
</dbReference>
<sequence>MVTRPLLRELHDEVIETVAADGKRICLRSIRQSDEDRMREGIKRLSEQSRYMRFFSVQPMPSDPVIDKLLDADGHDHIAWGAIHLNGMDNPAVGAVHAIRSENHPHAGEFSVAVLDDYHGLGLARMLTTVLLIHCEVEAMCELEVQTLAENMPAIRFILSIGAQRRESEAGIISFRLPVRPAIRQISATSDLQGVRDILSALARYIPVDDSPCAALGQ</sequence>
<dbReference type="PROSITE" id="PS51186">
    <property type="entry name" value="GNAT"/>
    <property type="match status" value="1"/>
</dbReference>
<name>A0A7V8REF1_9SPHN</name>
<accession>A0A7V8REF1</accession>
<evidence type="ECO:0000259" key="1">
    <source>
        <dbReference type="PROSITE" id="PS51186"/>
    </source>
</evidence>
<dbReference type="EMBL" id="VDES01000002">
    <property type="protein sequence ID" value="MBA1374897.1"/>
    <property type="molecule type" value="Genomic_DNA"/>
</dbReference>
<comment type="caution">
    <text evidence="2">The sequence shown here is derived from an EMBL/GenBank/DDBJ whole genome shotgun (WGS) entry which is preliminary data.</text>
</comment>
<dbReference type="Gene3D" id="3.40.630.30">
    <property type="match status" value="1"/>
</dbReference>
<gene>
    <name evidence="2" type="ORF">FG486_11155</name>
</gene>
<reference evidence="2 3" key="1">
    <citation type="journal article" date="1994" name="Int. J. Syst. Bacteriol.">
        <title>Phylogenetic positions of novel aerobic, bacteriochlorophyll a-containing bacteria and description of Roseococcus thiosulfatophilus gen. nov., sp. nov., Erythromicrobium ramosum gen. nov., sp. nov., and Erythrobacter litoralis sp. nov.</title>
        <authorList>
            <person name="Yurkov V."/>
            <person name="Stackebrandt E."/>
            <person name="Holmes A."/>
            <person name="Fuerst J.A."/>
            <person name="Hugenholtz P."/>
            <person name="Golecki J."/>
            <person name="Gad'on N."/>
            <person name="Gorlenko V.M."/>
            <person name="Kompantseva E.I."/>
            <person name="Drews G."/>
        </authorList>
    </citation>
    <scope>NUCLEOTIDE SEQUENCE [LARGE SCALE GENOMIC DNA]</scope>
    <source>
        <strain evidence="2 3">KR-99</strain>
    </source>
</reference>
<dbReference type="InterPro" id="IPR000182">
    <property type="entry name" value="GNAT_dom"/>
</dbReference>
<organism evidence="2 3">
    <name type="scientific">Sphingomonas ursincola</name>
    <dbReference type="NCBI Taxonomy" id="56361"/>
    <lineage>
        <taxon>Bacteria</taxon>
        <taxon>Pseudomonadati</taxon>
        <taxon>Pseudomonadota</taxon>
        <taxon>Alphaproteobacteria</taxon>
        <taxon>Sphingomonadales</taxon>
        <taxon>Sphingomonadaceae</taxon>
        <taxon>Sphingomonas</taxon>
    </lineage>
</organism>
<dbReference type="AlphaFoldDB" id="A0A7V8REF1"/>
<evidence type="ECO:0000313" key="3">
    <source>
        <dbReference type="Proteomes" id="UP000589292"/>
    </source>
</evidence>